<dbReference type="InterPro" id="IPR051109">
    <property type="entry name" value="MAM_complex_regulator"/>
</dbReference>
<feature type="domain" description="PDZ" evidence="1">
    <location>
        <begin position="17"/>
        <end position="99"/>
    </location>
</feature>
<evidence type="ECO:0000259" key="1">
    <source>
        <dbReference type="PROSITE" id="PS50106"/>
    </source>
</evidence>
<dbReference type="Pfam" id="PF00595">
    <property type="entry name" value="PDZ"/>
    <property type="match status" value="1"/>
</dbReference>
<protein>
    <submittedName>
        <fullName evidence="2">Protein lin-7</fullName>
    </submittedName>
</protein>
<dbReference type="AlphaFoldDB" id="A0A8B6FCK6"/>
<evidence type="ECO:0000313" key="3">
    <source>
        <dbReference type="Proteomes" id="UP000596742"/>
    </source>
</evidence>
<comment type="caution">
    <text evidence="2">The sequence shown here is derived from an EMBL/GenBank/DDBJ whole genome shotgun (WGS) entry which is preliminary data.</text>
</comment>
<evidence type="ECO:0000313" key="2">
    <source>
        <dbReference type="EMBL" id="VDI46947.1"/>
    </source>
</evidence>
<dbReference type="PROSITE" id="PS50106">
    <property type="entry name" value="PDZ"/>
    <property type="match status" value="1"/>
</dbReference>
<feature type="non-terminal residue" evidence="2">
    <location>
        <position position="1"/>
    </location>
</feature>
<accession>A0A8B6FCK6</accession>
<dbReference type="Proteomes" id="UP000596742">
    <property type="component" value="Unassembled WGS sequence"/>
</dbReference>
<dbReference type="PANTHER" id="PTHR14063">
    <property type="entry name" value="PROTEIN LIN-7 HOMOLOG"/>
    <property type="match status" value="1"/>
</dbReference>
<organism evidence="2 3">
    <name type="scientific">Mytilus galloprovincialis</name>
    <name type="common">Mediterranean mussel</name>
    <dbReference type="NCBI Taxonomy" id="29158"/>
    <lineage>
        <taxon>Eukaryota</taxon>
        <taxon>Metazoa</taxon>
        <taxon>Spiralia</taxon>
        <taxon>Lophotrochozoa</taxon>
        <taxon>Mollusca</taxon>
        <taxon>Bivalvia</taxon>
        <taxon>Autobranchia</taxon>
        <taxon>Pteriomorphia</taxon>
        <taxon>Mytilida</taxon>
        <taxon>Mytiloidea</taxon>
        <taxon>Mytilidae</taxon>
        <taxon>Mytilinae</taxon>
        <taxon>Mytilus</taxon>
    </lineage>
</organism>
<dbReference type="Gene3D" id="2.30.42.10">
    <property type="match status" value="1"/>
</dbReference>
<dbReference type="InterPro" id="IPR001478">
    <property type="entry name" value="PDZ"/>
</dbReference>
<keyword evidence="3" id="KW-1185">Reference proteome</keyword>
<dbReference type="SMART" id="SM00228">
    <property type="entry name" value="PDZ"/>
    <property type="match status" value="1"/>
</dbReference>
<dbReference type="EMBL" id="UYJE01006554">
    <property type="protein sequence ID" value="VDI46947.1"/>
    <property type="molecule type" value="Genomic_DNA"/>
</dbReference>
<dbReference type="OrthoDB" id="10056216at2759"/>
<dbReference type="InterPro" id="IPR036034">
    <property type="entry name" value="PDZ_sf"/>
</dbReference>
<gene>
    <name evidence="2" type="ORF">MGAL_10B052892</name>
</gene>
<proteinExistence type="predicted"/>
<reference evidence="2" key="1">
    <citation type="submission" date="2018-11" db="EMBL/GenBank/DDBJ databases">
        <authorList>
            <person name="Alioto T."/>
            <person name="Alioto T."/>
        </authorList>
    </citation>
    <scope>NUCLEOTIDE SEQUENCE</scope>
</reference>
<dbReference type="SUPFAM" id="SSF50156">
    <property type="entry name" value="PDZ domain-like"/>
    <property type="match status" value="1"/>
</dbReference>
<name>A0A8B6FCK6_MYTGA</name>
<sequence length="104" mass="11268">ALIDSSVVSGEPFHTRMVELPKTKEGFGFTIKGGVGSGSPIFISRIVQGGVADKHGGLKRGDQLLSVNNISVEGANHERAVEILKETKEVARLLVKYIPWLRND</sequence>